<feature type="transmembrane region" description="Helical" evidence="1">
    <location>
        <begin position="180"/>
        <end position="201"/>
    </location>
</feature>
<dbReference type="RefSeq" id="WP_220177797.1">
    <property type="nucleotide sequence ID" value="NZ_CP040817.1"/>
</dbReference>
<feature type="transmembrane region" description="Helical" evidence="1">
    <location>
        <begin position="151"/>
        <end position="174"/>
    </location>
</feature>
<organism evidence="2 3">
    <name type="scientific">Dickeya zeae</name>
    <dbReference type="NCBI Taxonomy" id="204042"/>
    <lineage>
        <taxon>Bacteria</taxon>
        <taxon>Pseudomonadati</taxon>
        <taxon>Pseudomonadota</taxon>
        <taxon>Gammaproteobacteria</taxon>
        <taxon>Enterobacterales</taxon>
        <taxon>Pectobacteriaceae</taxon>
        <taxon>Dickeya</taxon>
    </lineage>
</organism>
<evidence type="ECO:0000256" key="1">
    <source>
        <dbReference type="SAM" id="Phobius"/>
    </source>
</evidence>
<gene>
    <name evidence="2" type="ORF">FGI21_03535</name>
</gene>
<keyword evidence="1" id="KW-1133">Transmembrane helix</keyword>
<name>A0ABX8VSY6_9GAMM</name>
<keyword evidence="1" id="KW-0812">Transmembrane</keyword>
<keyword evidence="1" id="KW-0472">Membrane</keyword>
<evidence type="ECO:0000313" key="3">
    <source>
        <dbReference type="Proteomes" id="UP000824976"/>
    </source>
</evidence>
<evidence type="ECO:0000313" key="2">
    <source>
        <dbReference type="EMBL" id="QYM91004.1"/>
    </source>
</evidence>
<sequence>MTFNVINEQKQKISCLYEKYCNSLKRYLDDECDFDVVHDIGSKFFEYVEQCSAHNNSINEIKESDWNQWFAETCIEVLALIKDHYIKYRVIMNDDSLKPSYTAFACMQRMAMDFDKNKAKEIKKLFKENNLPTYGFDKKRKRYMTKNHEKIAAFIFGVIFIAVMLMVSICIPNPTHSQSITFRTILSIAASGVATFFPGFIEVEISKWLRAGGAIAIFAVVYNILPAT</sequence>
<dbReference type="EMBL" id="CP040817">
    <property type="protein sequence ID" value="QYM91004.1"/>
    <property type="molecule type" value="Genomic_DNA"/>
</dbReference>
<keyword evidence="3" id="KW-1185">Reference proteome</keyword>
<proteinExistence type="predicted"/>
<feature type="transmembrane region" description="Helical" evidence="1">
    <location>
        <begin position="208"/>
        <end position="225"/>
    </location>
</feature>
<protein>
    <submittedName>
        <fullName evidence="2">Uncharacterized protein</fullName>
    </submittedName>
</protein>
<accession>A0ABX8VSY6</accession>
<dbReference type="Proteomes" id="UP000824976">
    <property type="component" value="Chromosome"/>
</dbReference>
<reference evidence="2 3" key="1">
    <citation type="submission" date="2019-06" db="EMBL/GenBank/DDBJ databases">
        <title>Complete genome of Dickeya zeae PL65.</title>
        <authorList>
            <person name="Boluk G."/>
            <person name="Arif M."/>
        </authorList>
    </citation>
    <scope>NUCLEOTIDE SEQUENCE [LARGE SCALE GENOMIC DNA]</scope>
    <source>
        <strain evidence="2 3">PL65</strain>
    </source>
</reference>